<proteinExistence type="predicted"/>
<name>A0A3R9KSP6_STRCR</name>
<accession>A0A3R9KSP6</accession>
<dbReference type="EMBL" id="RJPS01000005">
    <property type="protein sequence ID" value="RSJ90071.1"/>
    <property type="molecule type" value="Genomic_DNA"/>
</dbReference>
<comment type="caution">
    <text evidence="1">The sequence shown here is derived from an EMBL/GenBank/DDBJ whole genome shotgun (WGS) entry which is preliminary data.</text>
</comment>
<gene>
    <name evidence="1" type="ORF">D8792_05830</name>
</gene>
<dbReference type="Proteomes" id="UP000270868">
    <property type="component" value="Unassembled WGS sequence"/>
</dbReference>
<protein>
    <submittedName>
        <fullName evidence="1">Uncharacterized protein</fullName>
    </submittedName>
</protein>
<evidence type="ECO:0000313" key="1">
    <source>
        <dbReference type="EMBL" id="RSJ90071.1"/>
    </source>
</evidence>
<reference evidence="1 2" key="1">
    <citation type="submission" date="2018-11" db="EMBL/GenBank/DDBJ databases">
        <title>Species Designations Belie Phenotypic and Genotypic Heterogeneity in Oral Streptococci.</title>
        <authorList>
            <person name="Velsko I."/>
        </authorList>
    </citation>
    <scope>NUCLEOTIDE SEQUENCE [LARGE SCALE GENOMIC DNA]</scope>
    <source>
        <strain evidence="1 2">A52</strain>
    </source>
</reference>
<evidence type="ECO:0000313" key="2">
    <source>
        <dbReference type="Proteomes" id="UP000270868"/>
    </source>
</evidence>
<dbReference type="AlphaFoldDB" id="A0A3R9KSP6"/>
<sequence>MEILFWCLLPIFSGLWLMSSSELNKVKRKLKRLERNKERSGEMSRFFKEMIGKKPIIIGEVFGTDCWEVVDADDDWVKLSKTNKKGQTRIKLMRIDDIKSVELKED</sequence>
<organism evidence="1 2">
    <name type="scientific">Streptococcus cristatus</name>
    <dbReference type="NCBI Taxonomy" id="45634"/>
    <lineage>
        <taxon>Bacteria</taxon>
        <taxon>Bacillati</taxon>
        <taxon>Bacillota</taxon>
        <taxon>Bacilli</taxon>
        <taxon>Lactobacillales</taxon>
        <taxon>Streptococcaceae</taxon>
        <taxon>Streptococcus</taxon>
    </lineage>
</organism>